<gene>
    <name evidence="7" type="ORF">B9Q54_06095</name>
    <name evidence="3" type="ORF">BU953_05900</name>
    <name evidence="4" type="ORF">BZ274_07895</name>
    <name evidence="6" type="ORF">C6T04_01980</name>
    <name evidence="5" type="ORF">CJD00_02645</name>
    <name evidence="8" type="ORF">DSX26_03810</name>
    <name evidence="9" type="ORF">DYU70_04130</name>
    <name evidence="2" type="ORF">ES716_05345</name>
</gene>
<dbReference type="EMBL" id="AABKAB010000008">
    <property type="protein sequence ID" value="EAH8157346.1"/>
    <property type="molecule type" value="Genomic_DNA"/>
</dbReference>
<dbReference type="EMBL" id="AACDUL010000003">
    <property type="protein sequence ID" value="EAK1509185.1"/>
    <property type="molecule type" value="Genomic_DNA"/>
</dbReference>
<reference evidence="5 11" key="2">
    <citation type="submission" date="2018-05" db="EMBL/GenBank/DDBJ databases">
        <authorList>
            <consortium name="GenomeTrakr network: Whole genome sequencing for foodborne pathogen traceback"/>
        </authorList>
    </citation>
    <scope>NUCLEOTIDE SEQUENCE [LARGE SCALE GENOMIC DNA]</scope>
    <source>
        <strain evidence="5 11">NC_C6016</strain>
    </source>
</reference>
<dbReference type="InterPro" id="IPR011990">
    <property type="entry name" value="TPR-like_helical_dom_sf"/>
</dbReference>
<organism evidence="3 16">
    <name type="scientific">Campylobacter coli</name>
    <dbReference type="NCBI Taxonomy" id="195"/>
    <lineage>
        <taxon>Bacteria</taxon>
        <taxon>Pseudomonadati</taxon>
        <taxon>Campylobacterota</taxon>
        <taxon>Epsilonproteobacteria</taxon>
        <taxon>Campylobacterales</taxon>
        <taxon>Campylobacteraceae</taxon>
        <taxon>Campylobacter</taxon>
    </lineage>
</organism>
<dbReference type="Proteomes" id="UP000411403">
    <property type="component" value="Unassembled WGS sequence"/>
</dbReference>
<dbReference type="Proteomes" id="UP000576616">
    <property type="component" value="Unassembled WGS sequence"/>
</dbReference>
<dbReference type="Proteomes" id="UP000365807">
    <property type="component" value="Unassembled WGS sequence"/>
</dbReference>
<evidence type="ECO:0000313" key="16">
    <source>
        <dbReference type="Proteomes" id="UP000557830"/>
    </source>
</evidence>
<reference evidence="4 13" key="3">
    <citation type="submission" date="2018-05" db="EMBL/GenBank/DDBJ databases">
        <authorList>
            <consortium name="PulseNet: The National Subtyping Network for Foodborne Disease Surveillance"/>
            <person name="Tarr C.L."/>
            <person name="Trees E."/>
            <person name="Katz L.S."/>
            <person name="Carleton-Romer H.A."/>
            <person name="Stroika S."/>
            <person name="Kucerova Z."/>
            <person name="Roache K.F."/>
            <person name="Sabol A.L."/>
            <person name="Besser J."/>
            <person name="Gerner-Smidt P."/>
        </authorList>
    </citation>
    <scope>NUCLEOTIDE SEQUENCE [LARGE SCALE GENOMIC DNA]</scope>
    <source>
        <strain evidence="4 13">PNUSAC001435</strain>
        <strain evidence="2 17">PNUSAC007828</strain>
    </source>
</reference>
<dbReference type="KEGG" id="ccoo:ATE51_00628"/>
<dbReference type="STRING" id="195.ATE51_00628"/>
<evidence type="ECO:0000313" key="7">
    <source>
        <dbReference type="EMBL" id="EAK5103838.1"/>
    </source>
</evidence>
<evidence type="ECO:0000313" key="15">
    <source>
        <dbReference type="Proteomes" id="UP000411403"/>
    </source>
</evidence>
<evidence type="ECO:0000313" key="13">
    <source>
        <dbReference type="Proteomes" id="UP000382436"/>
    </source>
</evidence>
<evidence type="ECO:0000313" key="11">
    <source>
        <dbReference type="Proteomes" id="UP000361993"/>
    </source>
</evidence>
<dbReference type="KEGG" id="ccof:VC76_07265"/>
<dbReference type="RefSeq" id="WP_002779313.1">
    <property type="nucleotide sequence ID" value="NZ_AANOQZ020000005.1"/>
</dbReference>
<dbReference type="Proteomes" id="UP000352088">
    <property type="component" value="Unassembled WGS sequence"/>
</dbReference>
<evidence type="ECO:0000313" key="12">
    <source>
        <dbReference type="Proteomes" id="UP000365807"/>
    </source>
</evidence>
<dbReference type="Gene3D" id="1.25.40.10">
    <property type="entry name" value="Tetratricopeptide repeat domain"/>
    <property type="match status" value="1"/>
</dbReference>
<sequence>MNIEERVRELEDKYKRYLLKKYFKFLFIFAILIACMLISFFMVQDFYKQKALALEALEYKKTLNWQITQAQIANEKNKILQERLSKDESKDELEEELKTQIDIYSKILNISDLKRSFYQNPSYQKAMNLATQYYENKDYEKSIFWSLKANDIDRKNSDSWVLFAKAKQALGKDEEAKQALDTYVSYYGLIEFDKEIDD</sequence>
<dbReference type="EMBL" id="AACQHW010000003">
    <property type="protein sequence ID" value="EAL6850591.1"/>
    <property type="molecule type" value="Genomic_DNA"/>
</dbReference>
<evidence type="ECO:0000313" key="8">
    <source>
        <dbReference type="EMBL" id="EAL6850591.1"/>
    </source>
</evidence>
<evidence type="ECO:0000313" key="3">
    <source>
        <dbReference type="EMBL" id="EAJ1077141.1"/>
    </source>
</evidence>
<dbReference type="EMBL" id="AACGFG010000002">
    <property type="protein sequence ID" value="EAK4357701.1"/>
    <property type="molecule type" value="Genomic_DNA"/>
</dbReference>
<dbReference type="SUPFAM" id="SSF48452">
    <property type="entry name" value="TPR-like"/>
    <property type="match status" value="1"/>
</dbReference>
<dbReference type="EMBL" id="AACSIE010000003">
    <property type="protein sequence ID" value="EAL9204348.1"/>
    <property type="molecule type" value="Genomic_DNA"/>
</dbReference>
<evidence type="ECO:0000313" key="4">
    <source>
        <dbReference type="EMBL" id="EAJ9198081.1"/>
    </source>
</evidence>
<proteinExistence type="predicted"/>
<evidence type="ECO:0000313" key="9">
    <source>
        <dbReference type="EMBL" id="EAL9204348.1"/>
    </source>
</evidence>
<dbReference type="EMBL" id="AABUYW010000009">
    <property type="protein sequence ID" value="EAJ1077141.1"/>
    <property type="molecule type" value="Genomic_DNA"/>
</dbReference>
<dbReference type="PROSITE" id="PS51257">
    <property type="entry name" value="PROKAR_LIPOPROTEIN"/>
    <property type="match status" value="1"/>
</dbReference>
<dbReference type="Proteomes" id="UP000382436">
    <property type="component" value="Unassembled WGS sequence"/>
</dbReference>
<keyword evidence="1" id="KW-0812">Transmembrane</keyword>
<dbReference type="EMBL" id="AACGUZ010000009">
    <property type="protein sequence ID" value="EAK5103838.1"/>
    <property type="molecule type" value="Genomic_DNA"/>
</dbReference>
<dbReference type="EMBL" id="AACBVJ010000016">
    <property type="protein sequence ID" value="EAJ9198081.1"/>
    <property type="molecule type" value="Genomic_DNA"/>
</dbReference>
<evidence type="ECO:0000313" key="10">
    <source>
        <dbReference type="Proteomes" id="UP000352088"/>
    </source>
</evidence>
<dbReference type="Proteomes" id="UP000557830">
    <property type="component" value="Unassembled WGS sequence"/>
</dbReference>
<dbReference type="GeneID" id="66543570"/>
<accession>A0A0Q2P3B1</accession>
<keyword evidence="1" id="KW-0472">Membrane</keyword>
<dbReference type="Proteomes" id="UP000409545">
    <property type="component" value="Unassembled WGS sequence"/>
</dbReference>
<evidence type="ECO:0000313" key="5">
    <source>
        <dbReference type="EMBL" id="EAK1509185.1"/>
    </source>
</evidence>
<reference evidence="14 16" key="1">
    <citation type="submission" date="2018-05" db="EMBL/GenBank/DDBJ databases">
        <authorList>
            <consortium name="NARMS: The National Antimicrobial Resistance Monitoring System"/>
        </authorList>
    </citation>
    <scope>NUCLEOTIDE SEQUENCE [LARGE SCALE GENOMIC DNA]</scope>
    <source>
        <strain evidence="9 15">CVM N17C171</strain>
        <strain evidence="8 10">CVM N17C548</strain>
        <strain evidence="6 12">FSIS11807978</strain>
        <strain evidence="3 16">FSIS1609200</strain>
        <strain evidence="7 14">FSIS1711007</strain>
    </source>
</reference>
<evidence type="ECO:0000313" key="17">
    <source>
        <dbReference type="Proteomes" id="UP000576616"/>
    </source>
</evidence>
<comment type="caution">
    <text evidence="3">The sequence shown here is derived from an EMBL/GenBank/DDBJ whole genome shotgun (WGS) entry which is preliminary data.</text>
</comment>
<feature type="transmembrane region" description="Helical" evidence="1">
    <location>
        <begin position="21"/>
        <end position="43"/>
    </location>
</feature>
<evidence type="ECO:0000256" key="1">
    <source>
        <dbReference type="SAM" id="Phobius"/>
    </source>
</evidence>
<dbReference type="Proteomes" id="UP000361993">
    <property type="component" value="Unassembled WGS sequence"/>
</dbReference>
<evidence type="ECO:0000313" key="14">
    <source>
        <dbReference type="Proteomes" id="UP000409545"/>
    </source>
</evidence>
<dbReference type="Pfam" id="PF12895">
    <property type="entry name" value="ANAPC3"/>
    <property type="match status" value="1"/>
</dbReference>
<name>A0A0Q2P3B1_CAMCO</name>
<evidence type="ECO:0000313" key="2">
    <source>
        <dbReference type="EMBL" id="EAH8157346.1"/>
    </source>
</evidence>
<evidence type="ECO:0000313" key="6">
    <source>
        <dbReference type="EMBL" id="EAK4357701.1"/>
    </source>
</evidence>
<protein>
    <submittedName>
        <fullName evidence="3">Transformation system protein</fullName>
    </submittedName>
</protein>
<dbReference type="OrthoDB" id="5339479at2"/>
<keyword evidence="1" id="KW-1133">Transmembrane helix</keyword>
<dbReference type="AlphaFoldDB" id="A0A0Q2P3B1"/>